<feature type="domain" description="Ribonucleotide reductase large subunit C-terminal" evidence="5">
    <location>
        <begin position="1"/>
        <end position="331"/>
    </location>
</feature>
<dbReference type="InterPro" id="IPR000788">
    <property type="entry name" value="RNR_lg_C"/>
</dbReference>
<evidence type="ECO:0000256" key="1">
    <source>
        <dbReference type="ARBA" id="ARBA00001922"/>
    </source>
</evidence>
<dbReference type="Proteomes" id="UP000885806">
    <property type="component" value="Unassembled WGS sequence"/>
</dbReference>
<dbReference type="GO" id="GO:0031419">
    <property type="term" value="F:cobalamin binding"/>
    <property type="evidence" value="ECO:0007669"/>
    <property type="project" value="UniProtKB-KW"/>
</dbReference>
<sequence>VRVSDDFIRAVENDERWDLIRRTDGAVAKSVRARDLWHQIAQASWSSADPGIQFHDTINDWHTCANSGEIRGSNPCSEYMFLDDTACNLASLNLMKFKGEGVSFDAESFEHACRLWTITLEISVLMAQFPSREIARKSYEYRTLGLGYANIGGLLMSSGLAYDSDAGRAAAGAIAALMSAVAYKTSAEMAEELGAFPQFGKNKKPMLRVIRNHRIAAEGRTDYDGLSIAPPALKSEDVPFSGLATRAAHIWAEAEKSGQKHGFRNAQVSVIAPTGTIGLIMDCDTTGIEPDFALVKFKKLAGGGHFKIINRSVPAALKALGYTQQQITDIENYALGYGTLAGAQGVSLERLRALGFDEDKLAEIEAASKEAFDIRFVFNRWSLGDRFCTEVLGLSKKQLEQNGNDLLPLLGFSSEDIEQANIWCSGAMTVEGAPHLRAEHLPVFDCAMPCGRTGTRALSVEAHIGMMAAVQPFISGAISKTVNMPASATIDECAGVYKTAWQLGLKAVALYRDGSKLS</sequence>
<evidence type="ECO:0000259" key="5">
    <source>
        <dbReference type="Pfam" id="PF02867"/>
    </source>
</evidence>
<name>A0A7V5U134_9PROT</name>
<accession>A0A7V5U134</accession>
<protein>
    <submittedName>
        <fullName evidence="6">Vitamin B12-dependent ribonucleotide reductase</fullName>
        <ecNumber evidence="6">1.17.4.1</ecNumber>
    </submittedName>
</protein>
<proteinExistence type="predicted"/>
<feature type="non-terminal residue" evidence="6">
    <location>
        <position position="1"/>
    </location>
</feature>
<organism evidence="6">
    <name type="scientific">Hellea balneolensis</name>
    <dbReference type="NCBI Taxonomy" id="287478"/>
    <lineage>
        <taxon>Bacteria</taxon>
        <taxon>Pseudomonadati</taxon>
        <taxon>Pseudomonadota</taxon>
        <taxon>Alphaproteobacteria</taxon>
        <taxon>Maricaulales</taxon>
        <taxon>Robiginitomaculaceae</taxon>
        <taxon>Hellea</taxon>
    </lineage>
</organism>
<evidence type="ECO:0000256" key="3">
    <source>
        <dbReference type="ARBA" id="ARBA00023002"/>
    </source>
</evidence>
<reference evidence="6" key="1">
    <citation type="journal article" date="2020" name="mSystems">
        <title>Genome- and Community-Level Interaction Insights into Carbon Utilization and Element Cycling Functions of Hydrothermarchaeota in Hydrothermal Sediment.</title>
        <authorList>
            <person name="Zhou Z."/>
            <person name="Liu Y."/>
            <person name="Xu W."/>
            <person name="Pan J."/>
            <person name="Luo Z.H."/>
            <person name="Li M."/>
        </authorList>
    </citation>
    <scope>NUCLEOTIDE SEQUENCE [LARGE SCALE GENOMIC DNA]</scope>
    <source>
        <strain evidence="6">HyVt-538</strain>
    </source>
</reference>
<dbReference type="InterPro" id="IPR050862">
    <property type="entry name" value="RdRp_reductase_class-2"/>
</dbReference>
<feature type="non-terminal residue" evidence="6">
    <location>
        <position position="518"/>
    </location>
</feature>
<keyword evidence="3 6" id="KW-0560">Oxidoreductase</keyword>
<dbReference type="SUPFAM" id="SSF51998">
    <property type="entry name" value="PFL-like glycyl radical enzymes"/>
    <property type="match status" value="1"/>
</dbReference>
<dbReference type="Gene3D" id="3.20.70.20">
    <property type="match status" value="2"/>
</dbReference>
<dbReference type="GO" id="GO:0004748">
    <property type="term" value="F:ribonucleoside-diphosphate reductase activity, thioredoxin disulfide as acceptor"/>
    <property type="evidence" value="ECO:0007669"/>
    <property type="project" value="UniProtKB-EC"/>
</dbReference>
<feature type="domain" description="Ribonucleotide reductase large subunit C-terminal" evidence="5">
    <location>
        <begin position="412"/>
        <end position="511"/>
    </location>
</feature>
<evidence type="ECO:0000313" key="6">
    <source>
        <dbReference type="EMBL" id="HHI88645.1"/>
    </source>
</evidence>
<dbReference type="PRINTS" id="PR01183">
    <property type="entry name" value="RIBORDTASEM1"/>
</dbReference>
<dbReference type="PANTHER" id="PTHR43371:SF1">
    <property type="entry name" value="RIBONUCLEOSIDE-DIPHOSPHATE REDUCTASE"/>
    <property type="match status" value="1"/>
</dbReference>
<gene>
    <name evidence="6" type="ORF">ENK01_01710</name>
</gene>
<comment type="caution">
    <text evidence="6">The sequence shown here is derived from an EMBL/GenBank/DDBJ whole genome shotgun (WGS) entry which is preliminary data.</text>
</comment>
<evidence type="ECO:0000256" key="4">
    <source>
        <dbReference type="ARBA" id="ARBA00023285"/>
    </source>
</evidence>
<dbReference type="AlphaFoldDB" id="A0A7V5U134"/>
<keyword evidence="2" id="KW-0846">Cobalamin</keyword>
<keyword evidence="4" id="KW-0170">Cobalt</keyword>
<dbReference type="EMBL" id="DROP01000116">
    <property type="protein sequence ID" value="HHI88645.1"/>
    <property type="molecule type" value="Genomic_DNA"/>
</dbReference>
<dbReference type="EC" id="1.17.4.1" evidence="6"/>
<dbReference type="Pfam" id="PF02867">
    <property type="entry name" value="Ribonuc_red_lgC"/>
    <property type="match status" value="2"/>
</dbReference>
<dbReference type="PANTHER" id="PTHR43371">
    <property type="entry name" value="VITAMIN B12-DEPENDENT RIBONUCLEOTIDE REDUCTASE"/>
    <property type="match status" value="1"/>
</dbReference>
<evidence type="ECO:0000256" key="2">
    <source>
        <dbReference type="ARBA" id="ARBA00022628"/>
    </source>
</evidence>
<comment type="cofactor">
    <cofactor evidence="1">
        <name>adenosylcob(III)alamin</name>
        <dbReference type="ChEBI" id="CHEBI:18408"/>
    </cofactor>
</comment>